<proteinExistence type="predicted"/>
<keyword evidence="4" id="KW-1185">Reference proteome</keyword>
<feature type="domain" description="DUF8021" evidence="2">
    <location>
        <begin position="461"/>
        <end position="576"/>
    </location>
</feature>
<protein>
    <recommendedName>
        <fullName evidence="2">DUF8021 domain-containing protein</fullName>
    </recommendedName>
</protein>
<reference evidence="3 4" key="1">
    <citation type="submission" date="2021-05" db="EMBL/GenBank/DDBJ databases">
        <title>Croceibacterium sp. LX-88 genome sequence.</title>
        <authorList>
            <person name="Luo X."/>
        </authorList>
    </citation>
    <scope>NUCLEOTIDE SEQUENCE [LARGE SCALE GENOMIC DNA]</scope>
    <source>
        <strain evidence="3 4">LX-88</strain>
    </source>
</reference>
<dbReference type="Pfam" id="PF26061">
    <property type="entry name" value="DUF8021"/>
    <property type="match status" value="2"/>
</dbReference>
<feature type="chain" id="PRO_5045678588" description="DUF8021 domain-containing protein" evidence="1">
    <location>
        <begin position="24"/>
        <end position="587"/>
    </location>
</feature>
<accession>A0ABS5W069</accession>
<dbReference type="EMBL" id="JAHFVK010000001">
    <property type="protein sequence ID" value="MBT2133173.1"/>
    <property type="molecule type" value="Genomic_DNA"/>
</dbReference>
<gene>
    <name evidence="3" type="ORF">KK137_02400</name>
</gene>
<evidence type="ECO:0000256" key="1">
    <source>
        <dbReference type="SAM" id="SignalP"/>
    </source>
</evidence>
<evidence type="ECO:0000313" key="4">
    <source>
        <dbReference type="Proteomes" id="UP000811255"/>
    </source>
</evidence>
<feature type="domain" description="DUF8021" evidence="2">
    <location>
        <begin position="165"/>
        <end position="308"/>
    </location>
</feature>
<keyword evidence="1" id="KW-0732">Signal</keyword>
<organism evidence="3 4">
    <name type="scientific">Croceibacterium selenioxidans</name>
    <dbReference type="NCBI Taxonomy" id="2838833"/>
    <lineage>
        <taxon>Bacteria</taxon>
        <taxon>Pseudomonadati</taxon>
        <taxon>Pseudomonadota</taxon>
        <taxon>Alphaproteobacteria</taxon>
        <taxon>Sphingomonadales</taxon>
        <taxon>Erythrobacteraceae</taxon>
        <taxon>Croceibacterium</taxon>
    </lineage>
</organism>
<dbReference type="InterPro" id="IPR058334">
    <property type="entry name" value="DUF8021"/>
</dbReference>
<feature type="signal peptide" evidence="1">
    <location>
        <begin position="1"/>
        <end position="23"/>
    </location>
</feature>
<dbReference type="Proteomes" id="UP000811255">
    <property type="component" value="Unassembled WGS sequence"/>
</dbReference>
<evidence type="ECO:0000259" key="2">
    <source>
        <dbReference type="Pfam" id="PF26061"/>
    </source>
</evidence>
<sequence length="587" mass="63403">MRAITRLVAGCLVLAATPLAAQAPGEDSAVRIPACDRECLIGLLKAHMKALEARDPSSLPLAANVRFAENNVFIPVGEGLWNTVTGVDAVGLETADPTTGNAAWFGSVKENGVPAIYAVRIHVADGKIDEIESVVHRKTSLPAPFGDVSKMVHDPEFNQVLPPEQRRSRERMHAIADSYFDTVEVNDGQVFAPFSEDCARLENGISTTAPPPGGGGGNAAAIASGCRAQFELGLYRINKRIRRDFFIIDEERGVAVGRGFFDHANEWDRYLLTNGREMKTALKWPNSITLLEAFRIKDAEIQRIEAVFTYVPYFKQNPFWGPAVAPSHQPDPAACDTACVAANTNAVMQAYPVRGQWQQLPWADKVAYAENSVGIRVNEGIWQGITAIDAKPLVVADAQTGKGVWIGRVEEHGQPAWAAITVTSAGRQIGGIDALIRRKEYGTPYVEPLAGPTFAVVPQGRRTSRAAMIAGAEAFQTAMTAKDGKAPAGLADNCRWVVNGQDVAACAPAFGSAPLAAIERIRDKELLAADESRGLIAYRLFEDLPASGGSGYPLTYQVVVLLRFVDGKIERVEAFTSELPYGMKPHD</sequence>
<dbReference type="RefSeq" id="WP_214534449.1">
    <property type="nucleotide sequence ID" value="NZ_JAHFVK010000001.1"/>
</dbReference>
<evidence type="ECO:0000313" key="3">
    <source>
        <dbReference type="EMBL" id="MBT2133173.1"/>
    </source>
</evidence>
<comment type="caution">
    <text evidence="3">The sequence shown here is derived from an EMBL/GenBank/DDBJ whole genome shotgun (WGS) entry which is preliminary data.</text>
</comment>
<name>A0ABS5W069_9SPHN</name>